<organism evidence="13 14">
    <name type="scientific">Hwanghaeella grinnelliae</name>
    <dbReference type="NCBI Taxonomy" id="2500179"/>
    <lineage>
        <taxon>Bacteria</taxon>
        <taxon>Pseudomonadati</taxon>
        <taxon>Pseudomonadota</taxon>
        <taxon>Alphaproteobacteria</taxon>
        <taxon>Rhodospirillales</taxon>
        <taxon>Rhodospirillaceae</taxon>
        <taxon>Hwanghaeella</taxon>
    </lineage>
</organism>
<dbReference type="PRINTS" id="PR00762">
    <property type="entry name" value="CLCHANNEL"/>
</dbReference>
<keyword evidence="7" id="KW-0869">Chloride channel</keyword>
<gene>
    <name evidence="13" type="ORF">EOI86_17385</name>
</gene>
<dbReference type="InterPro" id="IPR001807">
    <property type="entry name" value="ClC"/>
</dbReference>
<dbReference type="PANTHER" id="PTHR43427">
    <property type="entry name" value="CHLORIDE CHANNEL PROTEIN CLC-E"/>
    <property type="match status" value="1"/>
</dbReference>
<feature type="transmembrane region" description="Helical" evidence="11">
    <location>
        <begin position="375"/>
        <end position="397"/>
    </location>
</feature>
<keyword evidence="8" id="KW-0868">Chloride</keyword>
<accession>A0A3S2W7F8</accession>
<dbReference type="GO" id="GO:0034707">
    <property type="term" value="C:chloride channel complex"/>
    <property type="evidence" value="ECO:0007669"/>
    <property type="project" value="UniProtKB-KW"/>
</dbReference>
<sequence>MTLLRPGEVLERLGRVGRHEQLVLSALAVAVGLIGGGAAIVFREAIAFFQLLFYGFSSEMVHSHMAGIAWWHILGVTTGGGLAVGLIIYWLQPNRQNQGVADVIEAEALKGGELQYKTGFTAALVSAITIGSGGSAGREGPVVHLAACLSALFSNILHLDRTQRQTILGCGVAAGVAASFNAPIAGVFFALEVVMGNYALTAFAPVVIASVTGTIVCRIYFGDFPAFIIPSHEIVSFWEFPAFALLGLVSAVAATSFTWSIGVVRRIGEKSPIPTWGRPAVGGLVVGAIAIFFPQVLGVGYEATDEALNQVLPLQMLITLAVLKTAATAVTIGSGAGGGVFSPSLFIGAMVGGAFGVIATIVLPQLSSGHGAYTLVGMGAVAGAVLGAPMSTILMVFELTGDYELTIGVMIATVISSQVTQLTFGYSFFTWQLAQRGVSLIGGREALVMRSYRVANIMRKDHHAILDTASLAEVRKKLGAVPYGELFVIDKEGGLVGTVMLRDMKEYAFDSSNDEAMTAVDVARRGAPYVKIGDDLGRAMDLLEKCGEEHVAVIQEAGAKKLLGVLHERDVLSAYHRAVQETRT</sequence>
<dbReference type="Pfam" id="PF00654">
    <property type="entry name" value="Voltage_CLC"/>
    <property type="match status" value="1"/>
</dbReference>
<keyword evidence="4 11" id="KW-1133">Transmembrane helix</keyword>
<proteinExistence type="predicted"/>
<evidence type="ECO:0000256" key="11">
    <source>
        <dbReference type="SAM" id="Phobius"/>
    </source>
</evidence>
<dbReference type="RefSeq" id="WP_127766632.1">
    <property type="nucleotide sequence ID" value="NZ_SADE01000003.1"/>
</dbReference>
<feature type="transmembrane region" description="Helical" evidence="11">
    <location>
        <begin position="166"/>
        <end position="191"/>
    </location>
</feature>
<dbReference type="EMBL" id="SADE01000003">
    <property type="protein sequence ID" value="RVU34630.1"/>
    <property type="molecule type" value="Genomic_DNA"/>
</dbReference>
<dbReference type="Proteomes" id="UP000287447">
    <property type="component" value="Unassembled WGS sequence"/>
</dbReference>
<dbReference type="GO" id="GO:0005254">
    <property type="term" value="F:chloride channel activity"/>
    <property type="evidence" value="ECO:0007669"/>
    <property type="project" value="UniProtKB-KW"/>
</dbReference>
<dbReference type="InterPro" id="IPR046342">
    <property type="entry name" value="CBS_dom_sf"/>
</dbReference>
<keyword evidence="5" id="KW-0406">Ion transport</keyword>
<protein>
    <submittedName>
        <fullName evidence="13">CBS domain-containing protein</fullName>
    </submittedName>
</protein>
<feature type="transmembrane region" description="Helical" evidence="11">
    <location>
        <begin position="242"/>
        <end position="261"/>
    </location>
</feature>
<keyword evidence="6 11" id="KW-0472">Membrane</keyword>
<dbReference type="Gene3D" id="1.10.3080.10">
    <property type="entry name" value="Clc chloride channel"/>
    <property type="match status" value="1"/>
</dbReference>
<dbReference type="SUPFAM" id="SSF54631">
    <property type="entry name" value="CBS-domain pair"/>
    <property type="match status" value="1"/>
</dbReference>
<keyword evidence="10" id="KW-0129">CBS domain</keyword>
<evidence type="ECO:0000256" key="8">
    <source>
        <dbReference type="ARBA" id="ARBA00023214"/>
    </source>
</evidence>
<dbReference type="AlphaFoldDB" id="A0A3S2W7F8"/>
<evidence type="ECO:0000256" key="5">
    <source>
        <dbReference type="ARBA" id="ARBA00023065"/>
    </source>
</evidence>
<evidence type="ECO:0000256" key="3">
    <source>
        <dbReference type="ARBA" id="ARBA00022692"/>
    </source>
</evidence>
<reference evidence="14" key="1">
    <citation type="submission" date="2019-01" db="EMBL/GenBank/DDBJ databases">
        <title>Gri0909 isolated from a small marine red alga.</title>
        <authorList>
            <person name="Kim J."/>
            <person name="Jeong S.E."/>
            <person name="Jeon C.O."/>
        </authorList>
    </citation>
    <scope>NUCLEOTIDE SEQUENCE [LARGE SCALE GENOMIC DNA]</scope>
    <source>
        <strain evidence="14">Gri0909</strain>
    </source>
</reference>
<dbReference type="CDD" id="cd00400">
    <property type="entry name" value="Voltage_gated_ClC"/>
    <property type="match status" value="1"/>
</dbReference>
<feature type="transmembrane region" description="Helical" evidence="11">
    <location>
        <begin position="22"/>
        <end position="49"/>
    </location>
</feature>
<feature type="domain" description="CBS" evidence="12">
    <location>
        <begin position="523"/>
        <end position="581"/>
    </location>
</feature>
<evidence type="ECO:0000256" key="6">
    <source>
        <dbReference type="ARBA" id="ARBA00023136"/>
    </source>
</evidence>
<feature type="transmembrane region" description="Helical" evidence="11">
    <location>
        <begin position="344"/>
        <end position="363"/>
    </location>
</feature>
<keyword evidence="3 11" id="KW-0812">Transmembrane</keyword>
<comment type="caution">
    <text evidence="13">The sequence shown here is derived from an EMBL/GenBank/DDBJ whole genome shotgun (WGS) entry which is preliminary data.</text>
</comment>
<evidence type="ECO:0000256" key="9">
    <source>
        <dbReference type="ARBA" id="ARBA00023303"/>
    </source>
</evidence>
<feature type="transmembrane region" description="Helical" evidence="11">
    <location>
        <begin position="409"/>
        <end position="429"/>
    </location>
</feature>
<dbReference type="Pfam" id="PF00571">
    <property type="entry name" value="CBS"/>
    <property type="match status" value="2"/>
</dbReference>
<evidence type="ECO:0000313" key="14">
    <source>
        <dbReference type="Proteomes" id="UP000287447"/>
    </source>
</evidence>
<dbReference type="SUPFAM" id="SSF81340">
    <property type="entry name" value="Clc chloride channel"/>
    <property type="match status" value="1"/>
</dbReference>
<dbReference type="PANTHER" id="PTHR43427:SF6">
    <property type="entry name" value="CHLORIDE CHANNEL PROTEIN CLC-E"/>
    <property type="match status" value="1"/>
</dbReference>
<evidence type="ECO:0000256" key="4">
    <source>
        <dbReference type="ARBA" id="ARBA00022989"/>
    </source>
</evidence>
<feature type="transmembrane region" description="Helical" evidence="11">
    <location>
        <begin position="311"/>
        <end position="332"/>
    </location>
</feature>
<dbReference type="InterPro" id="IPR050368">
    <property type="entry name" value="ClC-type_chloride_channel"/>
</dbReference>
<feature type="domain" description="CBS" evidence="12">
    <location>
        <begin position="458"/>
        <end position="515"/>
    </location>
</feature>
<keyword evidence="2" id="KW-0813">Transport</keyword>
<feature type="transmembrane region" description="Helical" evidence="11">
    <location>
        <begin position="69"/>
        <end position="91"/>
    </location>
</feature>
<dbReference type="InterPro" id="IPR000644">
    <property type="entry name" value="CBS_dom"/>
</dbReference>
<feature type="transmembrane region" description="Helical" evidence="11">
    <location>
        <begin position="281"/>
        <end position="299"/>
    </location>
</feature>
<evidence type="ECO:0000256" key="7">
    <source>
        <dbReference type="ARBA" id="ARBA00023173"/>
    </source>
</evidence>
<evidence type="ECO:0000256" key="10">
    <source>
        <dbReference type="PROSITE-ProRule" id="PRU00703"/>
    </source>
</evidence>
<evidence type="ECO:0000256" key="2">
    <source>
        <dbReference type="ARBA" id="ARBA00022448"/>
    </source>
</evidence>
<comment type="subcellular location">
    <subcellularLocation>
        <location evidence="1">Membrane</location>
        <topology evidence="1">Multi-pass membrane protein</topology>
    </subcellularLocation>
</comment>
<feature type="transmembrane region" description="Helical" evidence="11">
    <location>
        <begin position="197"/>
        <end position="221"/>
    </location>
</feature>
<dbReference type="InterPro" id="IPR014743">
    <property type="entry name" value="Cl-channel_core"/>
</dbReference>
<keyword evidence="9" id="KW-0407">Ion channel</keyword>
<dbReference type="CDD" id="cd02205">
    <property type="entry name" value="CBS_pair_SF"/>
    <property type="match status" value="1"/>
</dbReference>
<evidence type="ECO:0000313" key="13">
    <source>
        <dbReference type="EMBL" id="RVU34630.1"/>
    </source>
</evidence>
<keyword evidence="14" id="KW-1185">Reference proteome</keyword>
<dbReference type="PROSITE" id="PS51371">
    <property type="entry name" value="CBS"/>
    <property type="match status" value="2"/>
</dbReference>
<evidence type="ECO:0000259" key="12">
    <source>
        <dbReference type="PROSITE" id="PS51371"/>
    </source>
</evidence>
<name>A0A3S2W7F8_9PROT</name>
<dbReference type="Gene3D" id="3.10.580.10">
    <property type="entry name" value="CBS-domain"/>
    <property type="match status" value="1"/>
</dbReference>
<evidence type="ECO:0000256" key="1">
    <source>
        <dbReference type="ARBA" id="ARBA00004141"/>
    </source>
</evidence>
<dbReference type="OrthoDB" id="9767361at2"/>